<dbReference type="SMART" id="SM00028">
    <property type="entry name" value="TPR"/>
    <property type="match status" value="5"/>
</dbReference>
<protein>
    <recommendedName>
        <fullName evidence="9">Tetratricopeptide repeat protein</fullName>
    </recommendedName>
</protein>
<evidence type="ECO:0000313" key="7">
    <source>
        <dbReference type="EMBL" id="RVT83714.1"/>
    </source>
</evidence>
<dbReference type="Proteomes" id="UP000288587">
    <property type="component" value="Unassembled WGS sequence"/>
</dbReference>
<dbReference type="InterPro" id="IPR011990">
    <property type="entry name" value="TPR-like_helical_dom_sf"/>
</dbReference>
<evidence type="ECO:0000256" key="1">
    <source>
        <dbReference type="ARBA" id="ARBA00004496"/>
    </source>
</evidence>
<keyword evidence="4" id="KW-0802">TPR repeat</keyword>
<comment type="similarity">
    <text evidence="5">Belongs to the Rap family.</text>
</comment>
<evidence type="ECO:0000256" key="5">
    <source>
        <dbReference type="ARBA" id="ARBA00038253"/>
    </source>
</evidence>
<gene>
    <name evidence="7" type="ORF">EOD73_14160</name>
</gene>
<evidence type="ECO:0000256" key="6">
    <source>
        <dbReference type="SAM" id="MobiDB-lite"/>
    </source>
</evidence>
<dbReference type="RefSeq" id="WP_127683678.1">
    <property type="nucleotide sequence ID" value="NZ_SACM01000004.1"/>
</dbReference>
<evidence type="ECO:0000313" key="8">
    <source>
        <dbReference type="Proteomes" id="UP000288587"/>
    </source>
</evidence>
<evidence type="ECO:0000256" key="3">
    <source>
        <dbReference type="ARBA" id="ARBA00022737"/>
    </source>
</evidence>
<dbReference type="AlphaFoldDB" id="A0A3S2VCU5"/>
<comment type="caution">
    <text evidence="7">The sequence shown here is derived from an EMBL/GenBank/DDBJ whole genome shotgun (WGS) entry which is preliminary data.</text>
</comment>
<feature type="region of interest" description="Disordered" evidence="6">
    <location>
        <begin position="333"/>
        <end position="359"/>
    </location>
</feature>
<reference evidence="7 8" key="1">
    <citation type="submission" date="2019-01" db="EMBL/GenBank/DDBJ databases">
        <authorList>
            <person name="Chen W.-M."/>
        </authorList>
    </citation>
    <scope>NUCLEOTIDE SEQUENCE [LARGE SCALE GENOMIC DNA]</scope>
    <source>
        <strain evidence="7 8">CCP-18</strain>
    </source>
</reference>
<keyword evidence="3" id="KW-0677">Repeat</keyword>
<evidence type="ECO:0000256" key="2">
    <source>
        <dbReference type="ARBA" id="ARBA00022490"/>
    </source>
</evidence>
<keyword evidence="2" id="KW-0963">Cytoplasm</keyword>
<sequence length="359" mass="39853">MIPAPAPHFPADADAMTRLLERLSRIAPRHPRWALDWLLAQEAQCRARGDRAGALDALVLRFYLLEHRGRALELQADLHRAAEDAAPTLMPLQAARVAEALGRLAYQQGNYLDATEHWSRALDWAERAKDEHMGVSARIGLGQIHYAMGAWSTGLRFHRDALQRLQGLNDSYLAAKVAINLGVGHLESQQLEDAERQFSHGLAAARRGGHQEFEAEAHWHLAQTALARGQMPLAVADCRLALNLANRLQHHWLEAAASRTWTEIALARGDETAAIRSTRHGLALAERIQSKAEQRRAHLQLAKLLERLGDHREALQHLWRVVDLQTELDRQAQGSGPAALSRLPTAVDEGLSYQGPSAN</sequence>
<dbReference type="InterPro" id="IPR019734">
    <property type="entry name" value="TPR_rpt"/>
</dbReference>
<name>A0A3S2VCU5_9BURK</name>
<dbReference type="Gene3D" id="1.25.40.10">
    <property type="entry name" value="Tetratricopeptide repeat domain"/>
    <property type="match status" value="1"/>
</dbReference>
<evidence type="ECO:0008006" key="9">
    <source>
        <dbReference type="Google" id="ProtNLM"/>
    </source>
</evidence>
<evidence type="ECO:0000256" key="4">
    <source>
        <dbReference type="ARBA" id="ARBA00022803"/>
    </source>
</evidence>
<dbReference type="EMBL" id="SACM01000004">
    <property type="protein sequence ID" value="RVT83714.1"/>
    <property type="molecule type" value="Genomic_DNA"/>
</dbReference>
<dbReference type="SUPFAM" id="SSF48452">
    <property type="entry name" value="TPR-like"/>
    <property type="match status" value="1"/>
</dbReference>
<organism evidence="7 8">
    <name type="scientific">Inhella crocodyli</name>
    <dbReference type="NCBI Taxonomy" id="2499851"/>
    <lineage>
        <taxon>Bacteria</taxon>
        <taxon>Pseudomonadati</taxon>
        <taxon>Pseudomonadota</taxon>
        <taxon>Betaproteobacteria</taxon>
        <taxon>Burkholderiales</taxon>
        <taxon>Sphaerotilaceae</taxon>
        <taxon>Inhella</taxon>
    </lineage>
</organism>
<dbReference type="InterPro" id="IPR051476">
    <property type="entry name" value="Bac_ResReg_Asp_Phosphatase"/>
</dbReference>
<keyword evidence="8" id="KW-1185">Reference proteome</keyword>
<proteinExistence type="inferred from homology"/>
<dbReference type="OrthoDB" id="8874123at2"/>
<dbReference type="PANTHER" id="PTHR46630">
    <property type="entry name" value="TETRATRICOPEPTIDE REPEAT PROTEIN 29"/>
    <property type="match status" value="1"/>
</dbReference>
<comment type="subcellular location">
    <subcellularLocation>
        <location evidence="1">Cytoplasm</location>
    </subcellularLocation>
</comment>
<dbReference type="GO" id="GO:0005737">
    <property type="term" value="C:cytoplasm"/>
    <property type="evidence" value="ECO:0007669"/>
    <property type="project" value="UniProtKB-SubCell"/>
</dbReference>
<dbReference type="PANTHER" id="PTHR46630:SF1">
    <property type="entry name" value="TETRATRICOPEPTIDE REPEAT PROTEIN 29"/>
    <property type="match status" value="1"/>
</dbReference>
<accession>A0A3S2VCU5</accession>